<dbReference type="PANTHER" id="PTHR42794">
    <property type="entry name" value="HEMIN IMPORT ATP-BINDING PROTEIN HMUV"/>
    <property type="match status" value="1"/>
</dbReference>
<comment type="similarity">
    <text evidence="1">Belongs to the ABC transporter superfamily.</text>
</comment>
<evidence type="ECO:0000256" key="5">
    <source>
        <dbReference type="ARBA" id="ARBA00022967"/>
    </source>
</evidence>
<dbReference type="Gene3D" id="3.40.50.300">
    <property type="entry name" value="P-loop containing nucleotide triphosphate hydrolases"/>
    <property type="match status" value="1"/>
</dbReference>
<dbReference type="PROSITE" id="PS50893">
    <property type="entry name" value="ABC_TRANSPORTER_2"/>
    <property type="match status" value="1"/>
</dbReference>
<dbReference type="InterPro" id="IPR003439">
    <property type="entry name" value="ABC_transporter-like_ATP-bd"/>
</dbReference>
<dbReference type="EMBL" id="JAKREW010000021">
    <property type="protein sequence ID" value="MCG7507207.1"/>
    <property type="molecule type" value="Genomic_DNA"/>
</dbReference>
<evidence type="ECO:0000256" key="4">
    <source>
        <dbReference type="ARBA" id="ARBA00022840"/>
    </source>
</evidence>
<comment type="caution">
    <text evidence="8">The sequence shown here is derived from an EMBL/GenBank/DDBJ whole genome shotgun (WGS) entry which is preliminary data.</text>
</comment>
<keyword evidence="3" id="KW-0547">Nucleotide-binding</keyword>
<dbReference type="PROSITE" id="PS00211">
    <property type="entry name" value="ABC_TRANSPORTER_1"/>
    <property type="match status" value="1"/>
</dbReference>
<keyword evidence="4 8" id="KW-0067">ATP-binding</keyword>
<keyword evidence="9" id="KW-1185">Reference proteome</keyword>
<dbReference type="SUPFAM" id="SSF52540">
    <property type="entry name" value="P-loop containing nucleoside triphosphate hydrolases"/>
    <property type="match status" value="1"/>
</dbReference>
<feature type="domain" description="ABC transporter" evidence="7">
    <location>
        <begin position="4"/>
        <end position="238"/>
    </location>
</feature>
<evidence type="ECO:0000313" key="8">
    <source>
        <dbReference type="EMBL" id="MCG7507207.1"/>
    </source>
</evidence>
<proteinExistence type="inferred from homology"/>
<dbReference type="RefSeq" id="WP_239368131.1">
    <property type="nucleotide sequence ID" value="NZ_JAKREW010000021.1"/>
</dbReference>
<dbReference type="InterPro" id="IPR017871">
    <property type="entry name" value="ABC_transporter-like_CS"/>
</dbReference>
<keyword evidence="5" id="KW-1278">Translocase</keyword>
<accession>A0ABS9QII1</accession>
<evidence type="ECO:0000259" key="7">
    <source>
        <dbReference type="PROSITE" id="PS50893"/>
    </source>
</evidence>
<comment type="function">
    <text evidence="6">Part of the ABC transporter complex HmuTUV involved in hemin import. Responsible for energy coupling to the transport system.</text>
</comment>
<dbReference type="PANTHER" id="PTHR42794:SF1">
    <property type="entry name" value="HEMIN IMPORT ATP-BINDING PROTEIN HMUV"/>
    <property type="match status" value="1"/>
</dbReference>
<dbReference type="SMART" id="SM00382">
    <property type="entry name" value="AAA"/>
    <property type="match status" value="1"/>
</dbReference>
<evidence type="ECO:0000256" key="3">
    <source>
        <dbReference type="ARBA" id="ARBA00022741"/>
    </source>
</evidence>
<sequence length="271" mass="28877">MSLLAVSNLSVSLGRRHVLSDVSFSVGEGEFVGLIGPNGAGKSTLLRAALGLVGSQGRITIAGHEAATLDVLERAVGIAYVAQEHQIAWPIPVEAIVALGRTPHRPRFAALSSRDHTAIEQAMRRMEVDAFRDRAAADLSGGEKARVLIARALAQETPLLLADEPTAGLDPSHQITLMRLFADLAKQGRSVIASLHDLGLAARWCSRLILLNQGRIIADGAPDAVLTAESLGRIYGVEAYFGMAAGRAVIQPLDLIQPPTQDQPEEDHDRT</sequence>
<evidence type="ECO:0000313" key="9">
    <source>
        <dbReference type="Proteomes" id="UP001201701"/>
    </source>
</evidence>
<evidence type="ECO:0000256" key="1">
    <source>
        <dbReference type="ARBA" id="ARBA00005417"/>
    </source>
</evidence>
<keyword evidence="2" id="KW-0813">Transport</keyword>
<dbReference type="InterPro" id="IPR003593">
    <property type="entry name" value="AAA+_ATPase"/>
</dbReference>
<evidence type="ECO:0000256" key="6">
    <source>
        <dbReference type="ARBA" id="ARBA00037066"/>
    </source>
</evidence>
<evidence type="ECO:0000256" key="2">
    <source>
        <dbReference type="ARBA" id="ARBA00022448"/>
    </source>
</evidence>
<dbReference type="GO" id="GO:0005524">
    <property type="term" value="F:ATP binding"/>
    <property type="evidence" value="ECO:0007669"/>
    <property type="project" value="UniProtKB-KW"/>
</dbReference>
<dbReference type="InterPro" id="IPR027417">
    <property type="entry name" value="P-loop_NTPase"/>
</dbReference>
<name>A0ABS9QII1_9HYPH</name>
<protein>
    <submittedName>
        <fullName evidence="8">ABC transporter ATP-binding protein</fullName>
    </submittedName>
</protein>
<organism evidence="8 9">
    <name type="scientific">Mesorhizobium retamae</name>
    <dbReference type="NCBI Taxonomy" id="2912854"/>
    <lineage>
        <taxon>Bacteria</taxon>
        <taxon>Pseudomonadati</taxon>
        <taxon>Pseudomonadota</taxon>
        <taxon>Alphaproteobacteria</taxon>
        <taxon>Hyphomicrobiales</taxon>
        <taxon>Phyllobacteriaceae</taxon>
        <taxon>Mesorhizobium</taxon>
    </lineage>
</organism>
<dbReference type="Pfam" id="PF00005">
    <property type="entry name" value="ABC_tran"/>
    <property type="match status" value="1"/>
</dbReference>
<gene>
    <name evidence="8" type="ORF">L4923_19435</name>
</gene>
<reference evidence="8 9" key="1">
    <citation type="submission" date="2022-02" db="EMBL/GenBank/DDBJ databases">
        <title>Draft genome sequence of Mezorhizobium retamae strain IRAMC:0171 isolated from Retama raetam nodules.</title>
        <authorList>
            <person name="Bengaied R."/>
            <person name="Sbissi I."/>
            <person name="Huber K."/>
            <person name="Ghodbane F."/>
            <person name="Nouioui I."/>
            <person name="Tarhouni M."/>
            <person name="Gtari M."/>
        </authorList>
    </citation>
    <scope>NUCLEOTIDE SEQUENCE [LARGE SCALE GENOMIC DNA]</scope>
    <source>
        <strain evidence="8 9">IRAMC:0171</strain>
    </source>
</reference>
<dbReference type="Proteomes" id="UP001201701">
    <property type="component" value="Unassembled WGS sequence"/>
</dbReference>